<reference evidence="1" key="1">
    <citation type="journal article" date="2015" name="Front. Microbiol.">
        <title>Combining genomic sequencing methods to explore viral diversity and reveal potential virus-host interactions.</title>
        <authorList>
            <person name="Chow C.E."/>
            <person name="Winget D.M."/>
            <person name="White R.A.III."/>
            <person name="Hallam S.J."/>
            <person name="Suttle C.A."/>
        </authorList>
    </citation>
    <scope>NUCLEOTIDE SEQUENCE</scope>
    <source>
        <strain evidence="1">Anoxic2_3</strain>
    </source>
</reference>
<reference evidence="1" key="2">
    <citation type="submission" date="2015-03" db="EMBL/GenBank/DDBJ databases">
        <authorList>
            <person name="Chow C.-E.T."/>
            <person name="Winget D.M."/>
            <person name="White R.A.III."/>
            <person name="Hallam S.J."/>
            <person name="Suttle C.A."/>
        </authorList>
    </citation>
    <scope>NUCLEOTIDE SEQUENCE</scope>
    <source>
        <strain evidence="1">Anoxic2_3</strain>
    </source>
</reference>
<protein>
    <submittedName>
        <fullName evidence="1">Phage terminase GpA</fullName>
    </submittedName>
</protein>
<proteinExistence type="predicted"/>
<name>A0A0F7L4J2_9VIRU</name>
<organism evidence="1">
    <name type="scientific">uncultured marine virus</name>
    <dbReference type="NCBI Taxonomy" id="186617"/>
    <lineage>
        <taxon>Viruses</taxon>
        <taxon>environmental samples</taxon>
    </lineage>
</organism>
<sequence length="83" mass="9286">MIESPAFFTDSITPIAYLPPILLNVHSCGDNLHPFRGFSVEFLAPSKQPVRVLRFRFHFPGLAECGVSPHLQLLGIVLRVEEV</sequence>
<evidence type="ECO:0000313" key="1">
    <source>
        <dbReference type="EMBL" id="AKH46885.1"/>
    </source>
</evidence>
<accession>A0A0F7L4J2</accession>
<dbReference type="EMBL" id="KR029587">
    <property type="protein sequence ID" value="AKH46885.1"/>
    <property type="molecule type" value="Genomic_DNA"/>
</dbReference>